<gene>
    <name evidence="1" type="ordered locus">Mevan_1179</name>
</gene>
<accession>A6URF5</accession>
<dbReference type="AlphaFoldDB" id="A6URF5"/>
<dbReference type="eggNOG" id="arCOG06593">
    <property type="taxonomic scope" value="Archaea"/>
</dbReference>
<organism evidence="1 2">
    <name type="scientific">Methanococcus vannielii (strain ATCC 35089 / DSM 1224 / JCM 13029 / OCM 148 / SB)</name>
    <dbReference type="NCBI Taxonomy" id="406327"/>
    <lineage>
        <taxon>Archaea</taxon>
        <taxon>Methanobacteriati</taxon>
        <taxon>Methanobacteriota</taxon>
        <taxon>Methanomada group</taxon>
        <taxon>Methanococci</taxon>
        <taxon>Methanococcales</taxon>
        <taxon>Methanococcaceae</taxon>
        <taxon>Methanococcus</taxon>
    </lineage>
</organism>
<proteinExistence type="predicted"/>
<dbReference type="HOGENOM" id="CLU_138333_0_0_2"/>
<reference evidence="1" key="1">
    <citation type="submission" date="2007-06" db="EMBL/GenBank/DDBJ databases">
        <title>Complete sequence of Methanococcus vannielii SB.</title>
        <authorList>
            <consortium name="US DOE Joint Genome Institute"/>
            <person name="Copeland A."/>
            <person name="Lucas S."/>
            <person name="Lapidus A."/>
            <person name="Barry K."/>
            <person name="Glavina del Rio T."/>
            <person name="Dalin E."/>
            <person name="Tice H."/>
            <person name="Pitluck S."/>
            <person name="Chain P."/>
            <person name="Malfatti S."/>
            <person name="Shin M."/>
            <person name="Vergez L."/>
            <person name="Schmutz J."/>
            <person name="Larimer F."/>
            <person name="Land M."/>
            <person name="Hauser L."/>
            <person name="Kyrpides N."/>
            <person name="Anderson I."/>
            <person name="Sieprawska-Lupa M."/>
            <person name="Whitman W.B."/>
            <person name="Richardson P."/>
        </authorList>
    </citation>
    <scope>NUCLEOTIDE SEQUENCE [LARGE SCALE GENOMIC DNA]</scope>
    <source>
        <strain evidence="1">SB</strain>
    </source>
</reference>
<protein>
    <submittedName>
        <fullName evidence="1">Uncharacterized protein</fullName>
    </submittedName>
</protein>
<evidence type="ECO:0000313" key="1">
    <source>
        <dbReference type="EMBL" id="ABR55077.1"/>
    </source>
</evidence>
<dbReference type="KEGG" id="mvn:Mevan_1179"/>
<sequence length="162" mass="19618">MVDNMDILKNALFEEISSPNISISSAISKYILKLRDYEKNEWNLNDPYEYAKFCIHTMFIIRMIEKEINVSNLTKKEKETLEIVKKYKFRELVEPYEKNYVRFSVWKNREGTLLYKLSDYRQKLPEENSWEQVYSYFVIHPKKFPEIKSIVLKTVKEKNLIL</sequence>
<dbReference type="Proteomes" id="UP000001107">
    <property type="component" value="Chromosome"/>
</dbReference>
<dbReference type="EMBL" id="CP000742">
    <property type="protein sequence ID" value="ABR55077.1"/>
    <property type="molecule type" value="Genomic_DNA"/>
</dbReference>
<name>A6URF5_METVS</name>
<keyword evidence="2" id="KW-1185">Reference proteome</keyword>
<evidence type="ECO:0000313" key="2">
    <source>
        <dbReference type="Proteomes" id="UP000001107"/>
    </source>
</evidence>